<dbReference type="Proteomes" id="UP000547458">
    <property type="component" value="Unassembled WGS sequence"/>
</dbReference>
<sequence>MSKISDILKKAHAAVRESGVPDPLHEVAFREAVRLIAPSSGTGRRSTTGTEGVPSSIGAAGPAEARGSAFDVSEDAMYDRVVAQTDVNRDKLQLLVHLDEEGPRIDIAGLKLGRNNADRTRAVAQILTIVRGFGLDEDATELEVIRSECVRLKVYDSANFSAQVQKLTGFVLSGTGTSRRIRARGPGIQAFPGLVDNLVNN</sequence>
<proteinExistence type="predicted"/>
<keyword evidence="3" id="KW-1185">Reference proteome</keyword>
<evidence type="ECO:0000256" key="1">
    <source>
        <dbReference type="SAM" id="MobiDB-lite"/>
    </source>
</evidence>
<comment type="caution">
    <text evidence="2">The sequence shown here is derived from an EMBL/GenBank/DDBJ whole genome shotgun (WGS) entry which is preliminary data.</text>
</comment>
<protein>
    <submittedName>
        <fullName evidence="2">Uncharacterized protein</fullName>
    </submittedName>
</protein>
<dbReference type="RefSeq" id="WP_167992337.1">
    <property type="nucleotide sequence ID" value="NZ_JAATJL010000001.1"/>
</dbReference>
<feature type="region of interest" description="Disordered" evidence="1">
    <location>
        <begin position="39"/>
        <end position="64"/>
    </location>
</feature>
<evidence type="ECO:0000313" key="2">
    <source>
        <dbReference type="EMBL" id="NJC22043.1"/>
    </source>
</evidence>
<reference evidence="2 3" key="1">
    <citation type="submission" date="2020-03" db="EMBL/GenBank/DDBJ databases">
        <title>Sequencing the genomes of 1000 actinobacteria strains.</title>
        <authorList>
            <person name="Klenk H.-P."/>
        </authorList>
    </citation>
    <scope>NUCLEOTIDE SEQUENCE [LARGE SCALE GENOMIC DNA]</scope>
    <source>
        <strain evidence="2 3">DSM 16403</strain>
    </source>
</reference>
<accession>A0A846RG05</accession>
<name>A0A846RG05_9MICC</name>
<feature type="compositionally biased region" description="Low complexity" evidence="1">
    <location>
        <begin position="39"/>
        <end position="50"/>
    </location>
</feature>
<dbReference type="EMBL" id="JAATJL010000001">
    <property type="protein sequence ID" value="NJC22043.1"/>
    <property type="molecule type" value="Genomic_DNA"/>
</dbReference>
<organism evidence="2 3">
    <name type="scientific">Arthrobacter pigmenti</name>
    <dbReference type="NCBI Taxonomy" id="271432"/>
    <lineage>
        <taxon>Bacteria</taxon>
        <taxon>Bacillati</taxon>
        <taxon>Actinomycetota</taxon>
        <taxon>Actinomycetes</taxon>
        <taxon>Micrococcales</taxon>
        <taxon>Micrococcaceae</taxon>
        <taxon>Arthrobacter</taxon>
    </lineage>
</organism>
<gene>
    <name evidence="2" type="ORF">BJ994_001119</name>
</gene>
<dbReference type="AlphaFoldDB" id="A0A846RG05"/>
<evidence type="ECO:0000313" key="3">
    <source>
        <dbReference type="Proteomes" id="UP000547458"/>
    </source>
</evidence>